<sequence length="364" mass="41131">MECNLAVEKNKKMISSDTVQKNKEINLFIFNEHQANLLHYFSEDIAKRGGPQVSGIRMIVVQAGIELKKIFSKIQQEVIRVYSDGLMSALVFEGMKKVTNDILPDKLPSFSSLDNQYAILYLAARNQILLELVEHRDFAYNIENYGKIVRLVAHFKEGGLQDIDSENNRVELSSHSGLSLGPHTEGPYWSAVKVKNSHSPSPSSLILSSMWNPLMEPTFVIPMPEVLERVGATNVLALSSYNFNFTYSDSYADEKGEDGKGVSIIDFNEKFSFSIRYNSYRFSVDEKASDVVKKAYEIFCQAVNDAIPYRYVLTQESAIAINNYRALHCRDIVKDNRRLLVRLFGLAKYAEGVVISDDPLLLKG</sequence>
<dbReference type="Proteomes" id="UP001212996">
    <property type="component" value="Unassembled WGS sequence"/>
</dbReference>
<evidence type="ECO:0000313" key="2">
    <source>
        <dbReference type="EMBL" id="MDB6372590.1"/>
    </source>
</evidence>
<reference evidence="2" key="1">
    <citation type="submission" date="2023-01" db="EMBL/GenBank/DDBJ databases">
        <title>Genome sequencing of Photorhabdus bodei 09-20.</title>
        <authorList>
            <person name="Kalindamar S."/>
            <person name="Kumru S."/>
        </authorList>
    </citation>
    <scope>NUCLEOTIDE SEQUENCE</scope>
    <source>
        <strain evidence="2">09-20</strain>
    </source>
</reference>
<dbReference type="AlphaFoldDB" id="A0AAW6BLC9"/>
<dbReference type="SUPFAM" id="SSF51197">
    <property type="entry name" value="Clavaminate synthase-like"/>
    <property type="match status" value="1"/>
</dbReference>
<accession>A0AAW6BLC9</accession>
<dbReference type="InterPro" id="IPR042098">
    <property type="entry name" value="TauD-like_sf"/>
</dbReference>
<proteinExistence type="predicted"/>
<gene>
    <name evidence="2" type="ORF">PH362_11695</name>
</gene>
<dbReference type="Gene3D" id="3.60.130.10">
    <property type="entry name" value="Clavaminate synthase-like"/>
    <property type="match status" value="1"/>
</dbReference>
<protein>
    <recommendedName>
        <fullName evidence="4">TauD/TfdA-like domain-containing protein</fullName>
    </recommendedName>
</protein>
<evidence type="ECO:0008006" key="4">
    <source>
        <dbReference type="Google" id="ProtNLM"/>
    </source>
</evidence>
<dbReference type="EMBL" id="JAQMFO010000014">
    <property type="protein sequence ID" value="MDB6372590.1"/>
    <property type="molecule type" value="Genomic_DNA"/>
</dbReference>
<evidence type="ECO:0000256" key="1">
    <source>
        <dbReference type="ARBA" id="ARBA00023002"/>
    </source>
</evidence>
<name>A0AAW6BLC9_9GAMM</name>
<dbReference type="GO" id="GO:0016706">
    <property type="term" value="F:2-oxoglutarate-dependent dioxygenase activity"/>
    <property type="evidence" value="ECO:0007669"/>
    <property type="project" value="UniProtKB-ARBA"/>
</dbReference>
<evidence type="ECO:0000313" key="3">
    <source>
        <dbReference type="Proteomes" id="UP001212996"/>
    </source>
</evidence>
<keyword evidence="1" id="KW-0560">Oxidoreductase</keyword>
<dbReference type="RefSeq" id="WP_271866505.1">
    <property type="nucleotide sequence ID" value="NZ_JAQMFO010000014.1"/>
</dbReference>
<organism evidence="2 3">
    <name type="scientific">Photorhabdus bodei</name>
    <dbReference type="NCBI Taxonomy" id="2029681"/>
    <lineage>
        <taxon>Bacteria</taxon>
        <taxon>Pseudomonadati</taxon>
        <taxon>Pseudomonadota</taxon>
        <taxon>Gammaproteobacteria</taxon>
        <taxon>Enterobacterales</taxon>
        <taxon>Morganellaceae</taxon>
        <taxon>Photorhabdus</taxon>
    </lineage>
</organism>
<comment type="caution">
    <text evidence="2">The sequence shown here is derived from an EMBL/GenBank/DDBJ whole genome shotgun (WGS) entry which is preliminary data.</text>
</comment>